<dbReference type="Gene3D" id="3.30.60.30">
    <property type="match status" value="2"/>
</dbReference>
<keyword evidence="9" id="KW-1185">Reference proteome</keyword>
<feature type="chain" id="PRO_5040489624" description="Kazal-like domain-containing protein" evidence="6">
    <location>
        <begin position="21"/>
        <end position="167"/>
    </location>
</feature>
<dbReference type="GO" id="GO:0004867">
    <property type="term" value="F:serine-type endopeptidase inhibitor activity"/>
    <property type="evidence" value="ECO:0007669"/>
    <property type="project" value="UniProtKB-KW"/>
</dbReference>
<dbReference type="PANTHER" id="PTHR21312">
    <property type="entry name" value="SERINE PROTEASE INHIBITOR"/>
    <property type="match status" value="1"/>
</dbReference>
<evidence type="ECO:0000259" key="7">
    <source>
        <dbReference type="PROSITE" id="PS51465"/>
    </source>
</evidence>
<proteinExistence type="predicted"/>
<dbReference type="AlphaFoldDB" id="A0A9Q1IS12"/>
<sequence>MKLTILICTLVLLFLSGLRGGRSLSLDETQESTLQSVADRKLPFLSAPGRPQPREPVCSPGSEMGVCSKILEPVCGSDGTTYDNECLLCNMNKKANANVKVICDGPCELASKSPVCSPHSEMGICSKEYKPVCGTDGNTYSNECSLCGMNKKKNENVKIMYVGPCLA</sequence>
<protein>
    <recommendedName>
        <fullName evidence="7">Kazal-like domain-containing protein</fullName>
    </recommendedName>
</protein>
<dbReference type="PROSITE" id="PS51465">
    <property type="entry name" value="KAZAL_2"/>
    <property type="match status" value="2"/>
</dbReference>
<dbReference type="Proteomes" id="UP001152622">
    <property type="component" value="Chromosome 8"/>
</dbReference>
<dbReference type="SUPFAM" id="SSF100895">
    <property type="entry name" value="Kazal-type serine protease inhibitors"/>
    <property type="match status" value="2"/>
</dbReference>
<dbReference type="GO" id="GO:0005576">
    <property type="term" value="C:extracellular region"/>
    <property type="evidence" value="ECO:0007669"/>
    <property type="project" value="UniProtKB-SubCell"/>
</dbReference>
<comment type="subcellular location">
    <subcellularLocation>
        <location evidence="1">Secreted</location>
    </subcellularLocation>
</comment>
<evidence type="ECO:0000256" key="1">
    <source>
        <dbReference type="ARBA" id="ARBA00004613"/>
    </source>
</evidence>
<keyword evidence="6" id="KW-0732">Signal</keyword>
<evidence type="ECO:0000256" key="3">
    <source>
        <dbReference type="ARBA" id="ARBA00022690"/>
    </source>
</evidence>
<dbReference type="PROSITE" id="PS00282">
    <property type="entry name" value="KAZAL_1"/>
    <property type="match status" value="1"/>
</dbReference>
<feature type="signal peptide" evidence="6">
    <location>
        <begin position="1"/>
        <end position="20"/>
    </location>
</feature>
<keyword evidence="4" id="KW-0722">Serine protease inhibitor</keyword>
<reference evidence="8" key="1">
    <citation type="journal article" date="2023" name="Science">
        <title>Genome structures resolve the early diversification of teleost fishes.</title>
        <authorList>
            <person name="Parey E."/>
            <person name="Louis A."/>
            <person name="Montfort J."/>
            <person name="Bouchez O."/>
            <person name="Roques C."/>
            <person name="Iampietro C."/>
            <person name="Lluch J."/>
            <person name="Castinel A."/>
            <person name="Donnadieu C."/>
            <person name="Desvignes T."/>
            <person name="Floi Bucao C."/>
            <person name="Jouanno E."/>
            <person name="Wen M."/>
            <person name="Mejri S."/>
            <person name="Dirks R."/>
            <person name="Jansen H."/>
            <person name="Henkel C."/>
            <person name="Chen W.J."/>
            <person name="Zahm M."/>
            <person name="Cabau C."/>
            <person name="Klopp C."/>
            <person name="Thompson A.W."/>
            <person name="Robinson-Rechavi M."/>
            <person name="Braasch I."/>
            <person name="Lecointre G."/>
            <person name="Bobe J."/>
            <person name="Postlethwait J.H."/>
            <person name="Berthelot C."/>
            <person name="Roest Crollius H."/>
            <person name="Guiguen Y."/>
        </authorList>
    </citation>
    <scope>NUCLEOTIDE SEQUENCE</scope>
    <source>
        <strain evidence="8">WJC10195</strain>
    </source>
</reference>
<evidence type="ECO:0000256" key="6">
    <source>
        <dbReference type="SAM" id="SignalP"/>
    </source>
</evidence>
<dbReference type="InterPro" id="IPR002350">
    <property type="entry name" value="Kazal_dom"/>
</dbReference>
<dbReference type="SMART" id="SM00280">
    <property type="entry name" value="KAZAL"/>
    <property type="match status" value="2"/>
</dbReference>
<keyword evidence="2" id="KW-0964">Secreted</keyword>
<evidence type="ECO:0000256" key="2">
    <source>
        <dbReference type="ARBA" id="ARBA00022525"/>
    </source>
</evidence>
<dbReference type="Pfam" id="PF00050">
    <property type="entry name" value="Kazal_1"/>
    <property type="match status" value="2"/>
</dbReference>
<dbReference type="PRINTS" id="PR00290">
    <property type="entry name" value="KAZALINHBTR"/>
</dbReference>
<dbReference type="EMBL" id="JAINUF010000008">
    <property type="protein sequence ID" value="KAJ8352418.1"/>
    <property type="molecule type" value="Genomic_DNA"/>
</dbReference>
<evidence type="ECO:0000256" key="5">
    <source>
        <dbReference type="ARBA" id="ARBA00023157"/>
    </source>
</evidence>
<accession>A0A9Q1IS12</accession>
<feature type="domain" description="Kazal-like" evidence="7">
    <location>
        <begin position="52"/>
        <end position="109"/>
    </location>
</feature>
<evidence type="ECO:0000313" key="9">
    <source>
        <dbReference type="Proteomes" id="UP001152622"/>
    </source>
</evidence>
<evidence type="ECO:0000256" key="4">
    <source>
        <dbReference type="ARBA" id="ARBA00022900"/>
    </source>
</evidence>
<gene>
    <name evidence="8" type="ORF">SKAU_G00238940</name>
</gene>
<keyword evidence="3" id="KW-0646">Protease inhibitor</keyword>
<keyword evidence="5" id="KW-1015">Disulfide bond</keyword>
<dbReference type="OrthoDB" id="126772at2759"/>
<feature type="domain" description="Kazal-like" evidence="7">
    <location>
        <begin position="110"/>
        <end position="167"/>
    </location>
</feature>
<dbReference type="PANTHER" id="PTHR21312:SF28">
    <property type="entry name" value="OVOINHIBITOR-RELATED"/>
    <property type="match status" value="1"/>
</dbReference>
<name>A0A9Q1IS12_SYNKA</name>
<dbReference type="InterPro" id="IPR036058">
    <property type="entry name" value="Kazal_dom_sf"/>
</dbReference>
<dbReference type="InterPro" id="IPR001239">
    <property type="entry name" value="Prot_inh_Kazal-m"/>
</dbReference>
<evidence type="ECO:0000313" key="8">
    <source>
        <dbReference type="EMBL" id="KAJ8352418.1"/>
    </source>
</evidence>
<comment type="caution">
    <text evidence="8">The sequence shown here is derived from an EMBL/GenBank/DDBJ whole genome shotgun (WGS) entry which is preliminary data.</text>
</comment>
<organism evidence="8 9">
    <name type="scientific">Synaphobranchus kaupii</name>
    <name type="common">Kaup's arrowtooth eel</name>
    <dbReference type="NCBI Taxonomy" id="118154"/>
    <lineage>
        <taxon>Eukaryota</taxon>
        <taxon>Metazoa</taxon>
        <taxon>Chordata</taxon>
        <taxon>Craniata</taxon>
        <taxon>Vertebrata</taxon>
        <taxon>Euteleostomi</taxon>
        <taxon>Actinopterygii</taxon>
        <taxon>Neopterygii</taxon>
        <taxon>Teleostei</taxon>
        <taxon>Anguilliformes</taxon>
        <taxon>Synaphobranchidae</taxon>
        <taxon>Synaphobranchus</taxon>
    </lineage>
</organism>